<keyword evidence="5 12" id="KW-0444">Lipid biosynthesis</keyword>
<dbReference type="PANTHER" id="PTHR33694">
    <property type="entry name" value="UDP-3-O-ACYL-N-ACETYLGLUCOSAMINE DEACETYLASE 1, MITOCHONDRIAL-RELATED"/>
    <property type="match status" value="1"/>
</dbReference>
<gene>
    <name evidence="12" type="primary">lpxC</name>
    <name evidence="13" type="ORF">ENW96_01765</name>
</gene>
<feature type="binding site" evidence="12">
    <location>
        <position position="234"/>
    </location>
    <ligand>
        <name>Zn(2+)</name>
        <dbReference type="ChEBI" id="CHEBI:29105"/>
    </ligand>
</feature>
<evidence type="ECO:0000256" key="3">
    <source>
        <dbReference type="ARBA" id="ARBA00005002"/>
    </source>
</evidence>
<keyword evidence="8 12" id="KW-0378">Hydrolase</keyword>
<dbReference type="HAMAP" id="MF_00388">
    <property type="entry name" value="LpxC"/>
    <property type="match status" value="1"/>
</dbReference>
<dbReference type="UniPathway" id="UPA00359">
    <property type="reaction ID" value="UER00478"/>
</dbReference>
<reference evidence="13" key="1">
    <citation type="journal article" date="2020" name="mSystems">
        <title>Genome- and Community-Level Interaction Insights into Carbon Utilization and Element Cycling Functions of Hydrothermarchaeota in Hydrothermal Sediment.</title>
        <authorList>
            <person name="Zhou Z."/>
            <person name="Liu Y."/>
            <person name="Xu W."/>
            <person name="Pan J."/>
            <person name="Luo Z.H."/>
            <person name="Li M."/>
        </authorList>
    </citation>
    <scope>NUCLEOTIDE SEQUENCE [LARGE SCALE GENOMIC DNA]</scope>
    <source>
        <strain evidence="13">SpSt-897</strain>
    </source>
</reference>
<evidence type="ECO:0000256" key="12">
    <source>
        <dbReference type="HAMAP-Rule" id="MF_00388"/>
    </source>
</evidence>
<evidence type="ECO:0000256" key="1">
    <source>
        <dbReference type="ARBA" id="ARBA00001947"/>
    </source>
</evidence>
<keyword evidence="7 12" id="KW-0479">Metal-binding</keyword>
<comment type="cofactor">
    <cofactor evidence="1 12">
        <name>Zn(2+)</name>
        <dbReference type="ChEBI" id="CHEBI:29105"/>
    </cofactor>
</comment>
<evidence type="ECO:0000256" key="6">
    <source>
        <dbReference type="ARBA" id="ARBA00022556"/>
    </source>
</evidence>
<keyword evidence="6 12" id="KW-0441">Lipid A biosynthesis</keyword>
<evidence type="ECO:0000256" key="7">
    <source>
        <dbReference type="ARBA" id="ARBA00022723"/>
    </source>
</evidence>
<comment type="catalytic activity">
    <reaction evidence="11 12">
        <text>a UDP-3-O-[(3R)-3-hydroxyacyl]-N-acetyl-alpha-D-glucosamine + H2O = a UDP-3-O-[(3R)-3-hydroxyacyl]-alpha-D-glucosamine + acetate</text>
        <dbReference type="Rhea" id="RHEA:67816"/>
        <dbReference type="ChEBI" id="CHEBI:15377"/>
        <dbReference type="ChEBI" id="CHEBI:30089"/>
        <dbReference type="ChEBI" id="CHEBI:137740"/>
        <dbReference type="ChEBI" id="CHEBI:173225"/>
        <dbReference type="EC" id="3.5.1.108"/>
    </reaction>
</comment>
<dbReference type="PANTHER" id="PTHR33694:SF1">
    <property type="entry name" value="UDP-3-O-ACYL-N-ACETYLGLUCOSAMINE DEACETYLASE 1, MITOCHONDRIAL-RELATED"/>
    <property type="match status" value="1"/>
</dbReference>
<dbReference type="GO" id="GO:0046872">
    <property type="term" value="F:metal ion binding"/>
    <property type="evidence" value="ECO:0007669"/>
    <property type="project" value="UniProtKB-KW"/>
</dbReference>
<evidence type="ECO:0000256" key="4">
    <source>
        <dbReference type="ARBA" id="ARBA00012745"/>
    </source>
</evidence>
<organism evidence="13">
    <name type="scientific">Desulfobacca acetoxidans</name>
    <dbReference type="NCBI Taxonomy" id="60893"/>
    <lineage>
        <taxon>Bacteria</taxon>
        <taxon>Pseudomonadati</taxon>
        <taxon>Thermodesulfobacteriota</taxon>
        <taxon>Desulfobaccia</taxon>
        <taxon>Desulfobaccales</taxon>
        <taxon>Desulfobaccaceae</taxon>
        <taxon>Desulfobacca</taxon>
    </lineage>
</organism>
<sequence length="305" mass="33826">MIWQKTIARPVTVTDIGLHSGQPVTMSVLPAAANQGLKFIRTDLPGRPQVRAHFSRVVDTTRATTLGEGAATLATVEHLLSACYGLGIDNAVIEVDGPEVPIMDGSAKPFVDLLLQAGSTSLPWPKAYLLVDQAVELSNGDGWMRVVPGKPRIMYAIDFSHPLIRRQRFTVPLEAEHFRREIAPARTFGFLKEVQFLQARGLARGGSLKNALVLDDNGILNPEGLRFPEEFVRHKILDVMGDLALLGMPILGRLEVSRGSHELHQRFIQHLIDSENAWRLWVPPLHNRTLRHAFESPVFWQGAPA</sequence>
<dbReference type="GO" id="GO:0016020">
    <property type="term" value="C:membrane"/>
    <property type="evidence" value="ECO:0007669"/>
    <property type="project" value="GOC"/>
</dbReference>
<dbReference type="Pfam" id="PF03331">
    <property type="entry name" value="LpxC"/>
    <property type="match status" value="1"/>
</dbReference>
<feature type="active site" description="Proton donor" evidence="12">
    <location>
        <position position="261"/>
    </location>
</feature>
<dbReference type="InterPro" id="IPR015870">
    <property type="entry name" value="UDP-acyl_N-AcGlcN_deAcase_N"/>
</dbReference>
<evidence type="ECO:0000256" key="5">
    <source>
        <dbReference type="ARBA" id="ARBA00022516"/>
    </source>
</evidence>
<evidence type="ECO:0000313" key="13">
    <source>
        <dbReference type="EMBL" id="HGF33098.1"/>
    </source>
</evidence>
<comment type="function">
    <text evidence="2 12">Catalyzes the hydrolysis of UDP-3-O-myristoyl-N-acetylglucosamine to form UDP-3-O-myristoylglucosamine and acetate, the committed step in lipid A biosynthesis.</text>
</comment>
<comment type="pathway">
    <text evidence="3 12">Glycolipid biosynthesis; lipid IV(A) biosynthesis; lipid IV(A) from (3R)-3-hydroxytetradecanoyl-[acyl-carrier-protein] and UDP-N-acetyl-alpha-D-glucosamine: step 2/6.</text>
</comment>
<evidence type="ECO:0000256" key="11">
    <source>
        <dbReference type="ARBA" id="ARBA00024535"/>
    </source>
</evidence>
<keyword evidence="9 12" id="KW-0862">Zinc</keyword>
<comment type="caution">
    <text evidence="13">The sequence shown here is derived from an EMBL/GenBank/DDBJ whole genome shotgun (WGS) entry which is preliminary data.</text>
</comment>
<proteinExistence type="inferred from homology"/>
<dbReference type="InterPro" id="IPR020568">
    <property type="entry name" value="Ribosomal_Su5_D2-typ_SF"/>
</dbReference>
<name>A0A7C3UW88_9BACT</name>
<dbReference type="Gene3D" id="3.30.1700.10">
    <property type="entry name" value="lpxc deacetylase, domain 2"/>
    <property type="match status" value="1"/>
</dbReference>
<dbReference type="GO" id="GO:0103117">
    <property type="term" value="F:UDP-3-O-acyl-N-acetylglucosamine deacetylase activity"/>
    <property type="evidence" value="ECO:0007669"/>
    <property type="project" value="UniProtKB-UniRule"/>
</dbReference>
<protein>
    <recommendedName>
        <fullName evidence="4 12">UDP-3-O-acyl-N-acetylglucosamine deacetylase</fullName>
        <shortName evidence="12">UDP-3-O-acyl-GlcNAc deacetylase</shortName>
        <ecNumber evidence="4 12">3.5.1.108</ecNumber>
    </recommendedName>
    <alternativeName>
        <fullName evidence="12">UDP-3-O-[R-3-hydroxymyristoyl]-N-acetylglucosamine deacetylase</fullName>
    </alternativeName>
</protein>
<accession>A0A7C3UW88</accession>
<comment type="similarity">
    <text evidence="12">Belongs to the LpxC family.</text>
</comment>
<dbReference type="Gene3D" id="3.30.230.20">
    <property type="entry name" value="lpxc deacetylase, domain 1"/>
    <property type="match status" value="1"/>
</dbReference>
<dbReference type="InterPro" id="IPR004463">
    <property type="entry name" value="UDP-acyl_GlcNac_deAcase"/>
</dbReference>
<dbReference type="GO" id="GO:0009245">
    <property type="term" value="P:lipid A biosynthetic process"/>
    <property type="evidence" value="ECO:0007669"/>
    <property type="project" value="UniProtKB-UniRule"/>
</dbReference>
<feature type="binding site" evidence="12">
    <location>
        <position position="238"/>
    </location>
    <ligand>
        <name>Zn(2+)</name>
        <dbReference type="ChEBI" id="CHEBI:29105"/>
    </ligand>
</feature>
<feature type="binding site" evidence="12">
    <location>
        <position position="78"/>
    </location>
    <ligand>
        <name>Zn(2+)</name>
        <dbReference type="ChEBI" id="CHEBI:29105"/>
    </ligand>
</feature>
<dbReference type="AlphaFoldDB" id="A0A7C3UW88"/>
<dbReference type="NCBIfam" id="TIGR00325">
    <property type="entry name" value="lpxC"/>
    <property type="match status" value="1"/>
</dbReference>
<dbReference type="EC" id="3.5.1.108" evidence="4 12"/>
<evidence type="ECO:0000256" key="8">
    <source>
        <dbReference type="ARBA" id="ARBA00022801"/>
    </source>
</evidence>
<dbReference type="InterPro" id="IPR011334">
    <property type="entry name" value="UDP-acyl_GlcNac_deAcase_C"/>
</dbReference>
<keyword evidence="10 12" id="KW-0443">Lipid metabolism</keyword>
<evidence type="ECO:0000256" key="10">
    <source>
        <dbReference type="ARBA" id="ARBA00023098"/>
    </source>
</evidence>
<dbReference type="SUPFAM" id="SSF54211">
    <property type="entry name" value="Ribosomal protein S5 domain 2-like"/>
    <property type="match status" value="2"/>
</dbReference>
<evidence type="ECO:0000256" key="2">
    <source>
        <dbReference type="ARBA" id="ARBA00002923"/>
    </source>
</evidence>
<dbReference type="EMBL" id="DTMF01000047">
    <property type="protein sequence ID" value="HGF33098.1"/>
    <property type="molecule type" value="Genomic_DNA"/>
</dbReference>
<evidence type="ECO:0000256" key="9">
    <source>
        <dbReference type="ARBA" id="ARBA00022833"/>
    </source>
</evidence>